<dbReference type="EMBL" id="PGGS01000432">
    <property type="protein sequence ID" value="PNH04043.1"/>
    <property type="molecule type" value="Genomic_DNA"/>
</dbReference>
<protein>
    <submittedName>
        <fullName evidence="1">Uncharacterized protein</fullName>
    </submittedName>
</protein>
<keyword evidence="2" id="KW-1185">Reference proteome</keyword>
<dbReference type="Proteomes" id="UP000236333">
    <property type="component" value="Unassembled WGS sequence"/>
</dbReference>
<reference evidence="1 2" key="1">
    <citation type="journal article" date="2017" name="Mol. Biol. Evol.">
        <title>The 4-celled Tetrabaena socialis nuclear genome reveals the essential components for genetic control of cell number at the origin of multicellularity in the volvocine lineage.</title>
        <authorList>
            <person name="Featherston J."/>
            <person name="Arakaki Y."/>
            <person name="Hanschen E.R."/>
            <person name="Ferris P.J."/>
            <person name="Michod R.E."/>
            <person name="Olson B.J.S.C."/>
            <person name="Nozaki H."/>
            <person name="Durand P.M."/>
        </authorList>
    </citation>
    <scope>NUCLEOTIDE SEQUENCE [LARGE SCALE GENOMIC DNA]</scope>
    <source>
        <strain evidence="1 2">NIES-571</strain>
    </source>
</reference>
<dbReference type="AlphaFoldDB" id="A0A2J7ZUT8"/>
<gene>
    <name evidence="1" type="ORF">TSOC_009850</name>
</gene>
<name>A0A2J7ZUT8_9CHLO</name>
<accession>A0A2J7ZUT8</accession>
<organism evidence="1 2">
    <name type="scientific">Tetrabaena socialis</name>
    <dbReference type="NCBI Taxonomy" id="47790"/>
    <lineage>
        <taxon>Eukaryota</taxon>
        <taxon>Viridiplantae</taxon>
        <taxon>Chlorophyta</taxon>
        <taxon>core chlorophytes</taxon>
        <taxon>Chlorophyceae</taxon>
        <taxon>CS clade</taxon>
        <taxon>Chlamydomonadales</taxon>
        <taxon>Tetrabaenaceae</taxon>
        <taxon>Tetrabaena</taxon>
    </lineage>
</organism>
<sequence length="113" mass="12042">MPRRRPGWDWSLVFAKGAELLGYAFEKSDAQEKSGGENVFQAAMGGRSLRATAELVYGSSCMNGGGGKDEIAIQKLVGAAPLARQLNNAQLFADVGGAGEWRRLQGALRNTRG</sequence>
<proteinExistence type="predicted"/>
<evidence type="ECO:0000313" key="2">
    <source>
        <dbReference type="Proteomes" id="UP000236333"/>
    </source>
</evidence>
<evidence type="ECO:0000313" key="1">
    <source>
        <dbReference type="EMBL" id="PNH04043.1"/>
    </source>
</evidence>
<comment type="caution">
    <text evidence="1">The sequence shown here is derived from an EMBL/GenBank/DDBJ whole genome shotgun (WGS) entry which is preliminary data.</text>
</comment>
<dbReference type="OrthoDB" id="539868at2759"/>